<organism evidence="4 5">
    <name type="scientific">Posidoniimonas corsicana</name>
    <dbReference type="NCBI Taxonomy" id="1938618"/>
    <lineage>
        <taxon>Bacteria</taxon>
        <taxon>Pseudomonadati</taxon>
        <taxon>Planctomycetota</taxon>
        <taxon>Planctomycetia</taxon>
        <taxon>Pirellulales</taxon>
        <taxon>Lacipirellulaceae</taxon>
        <taxon>Posidoniimonas</taxon>
    </lineage>
</organism>
<evidence type="ECO:0000259" key="1">
    <source>
        <dbReference type="Pfam" id="PF10566"/>
    </source>
</evidence>
<reference evidence="4 5" key="1">
    <citation type="submission" date="2019-02" db="EMBL/GenBank/DDBJ databases">
        <title>Deep-cultivation of Planctomycetes and their phenomic and genomic characterization uncovers novel biology.</title>
        <authorList>
            <person name="Wiegand S."/>
            <person name="Jogler M."/>
            <person name="Boedeker C."/>
            <person name="Pinto D."/>
            <person name="Vollmers J."/>
            <person name="Rivas-Marin E."/>
            <person name="Kohn T."/>
            <person name="Peeters S.H."/>
            <person name="Heuer A."/>
            <person name="Rast P."/>
            <person name="Oberbeckmann S."/>
            <person name="Bunk B."/>
            <person name="Jeske O."/>
            <person name="Meyerdierks A."/>
            <person name="Storesund J.E."/>
            <person name="Kallscheuer N."/>
            <person name="Luecker S."/>
            <person name="Lage O.M."/>
            <person name="Pohl T."/>
            <person name="Merkel B.J."/>
            <person name="Hornburger P."/>
            <person name="Mueller R.-W."/>
            <person name="Bruemmer F."/>
            <person name="Labrenz M."/>
            <person name="Spormann A.M."/>
            <person name="Op Den Camp H."/>
            <person name="Overmann J."/>
            <person name="Amann R."/>
            <person name="Jetten M.S.M."/>
            <person name="Mascher T."/>
            <person name="Medema M.H."/>
            <person name="Devos D.P."/>
            <person name="Kaster A.-K."/>
            <person name="Ovreas L."/>
            <person name="Rohde M."/>
            <person name="Galperin M.Y."/>
            <person name="Jogler C."/>
        </authorList>
    </citation>
    <scope>NUCLEOTIDE SEQUENCE [LARGE SCALE GENOMIC DNA]</scope>
    <source>
        <strain evidence="4 5">KOR34</strain>
    </source>
</reference>
<dbReference type="InterPro" id="IPR013785">
    <property type="entry name" value="Aldolase_TIM"/>
</dbReference>
<dbReference type="EC" id="3.2.1.22" evidence="4"/>
<feature type="domain" description="Glycosyl-hydrolase 97 N-terminal" evidence="2">
    <location>
        <begin position="22"/>
        <end position="273"/>
    </location>
</feature>
<dbReference type="Proteomes" id="UP000316714">
    <property type="component" value="Unassembled WGS sequence"/>
</dbReference>
<dbReference type="EMBL" id="SIHJ01000005">
    <property type="protein sequence ID" value="TWT30463.1"/>
    <property type="molecule type" value="Genomic_DNA"/>
</dbReference>
<dbReference type="PANTHER" id="PTHR35803">
    <property type="entry name" value="GLUCAN 1,4-ALPHA-GLUCOSIDASE SUSB-RELATED"/>
    <property type="match status" value="1"/>
</dbReference>
<dbReference type="GO" id="GO:0030246">
    <property type="term" value="F:carbohydrate binding"/>
    <property type="evidence" value="ECO:0007669"/>
    <property type="project" value="InterPro"/>
</dbReference>
<sequence length="620" mass="68150">MFSVVFAGAALCAAADAFEARVSSPDGSVSVRFSLGKDGRPAYSVAADGRPLVLPSRLGFQPNLLDGFTRVGDSRCSVRESWEFQFGERRDIPDAYEGLTVELRHESGARLNVELRAYDEGAAVRYLFPVEQPDGVELRFDGEHTEFRLPAGAEAYEEHGTEGPYRLTPVSAIAPYCERPLTVALPGGGYAAVCEAGNTDYARMMLSPLAGVEGALVSALGGATTNTEAENQRHDPSVTMRPGQATPWRVLLVGKTPGELLENNYLLLNLSPPSRLSDTSWIKPGKVMRAGLTSDSGKQVIDFAKTAGLDYVHFDAGWYGPERARSSDATRVAPDRASELDLREVVQYGADRGVGVLVYVNQVALKRQLDDILPLYQDWGLKGIKYGFVPVGPQAETRWLTESFAQAAEHRLMINVHDGFRANGITRTYPNLMTVEGIRGNERMPTAEHNCTLPFTRYLCGVGDYTVCYYNNRIKTTHAHELAMAVVSFSPLQWIFWYDSPGHYRGEPEVEFFREVPTVWDETRVLEGEIGAYATIARRSGKQWFVGMINANQPRNASLPLDFLPPGAKFDATLYYDDPDAPTRTHVGLRRQQVTAGSTIDVELPVAGGAALWIRPTAGQ</sequence>
<dbReference type="PANTHER" id="PTHR35803:SF3">
    <property type="entry name" value="ALPHA-GLUCOSIDASE"/>
    <property type="match status" value="1"/>
</dbReference>
<dbReference type="InterPro" id="IPR017853">
    <property type="entry name" value="GH"/>
</dbReference>
<keyword evidence="4" id="KW-0326">Glycosidase</keyword>
<gene>
    <name evidence="4" type="ORF">KOR34_50220</name>
</gene>
<protein>
    <submittedName>
        <fullName evidence="4">Retaining alpha-galactosidase</fullName>
        <ecNumber evidence="4">3.2.1.22</ecNumber>
    </submittedName>
</protein>
<dbReference type="InterPro" id="IPR014718">
    <property type="entry name" value="GH-type_carb-bd"/>
</dbReference>
<evidence type="ECO:0000259" key="2">
    <source>
        <dbReference type="Pfam" id="PF14508"/>
    </source>
</evidence>
<proteinExistence type="predicted"/>
<keyword evidence="4" id="KW-0378">Hydrolase</keyword>
<dbReference type="AlphaFoldDB" id="A0A5C5UXV4"/>
<dbReference type="InterPro" id="IPR029486">
    <property type="entry name" value="GH97_N"/>
</dbReference>
<feature type="domain" description="Glycosyl-hydrolase 97 C-terminal oligomerisation" evidence="3">
    <location>
        <begin position="519"/>
        <end position="614"/>
    </location>
</feature>
<dbReference type="GO" id="GO:0004557">
    <property type="term" value="F:alpha-galactosidase activity"/>
    <property type="evidence" value="ECO:0007669"/>
    <property type="project" value="UniProtKB-EC"/>
</dbReference>
<dbReference type="Pfam" id="PF14509">
    <property type="entry name" value="GH97_C"/>
    <property type="match status" value="1"/>
</dbReference>
<accession>A0A5C5UXV4</accession>
<feature type="domain" description="Glycosyl-hydrolase 97 catalytic" evidence="1">
    <location>
        <begin position="285"/>
        <end position="438"/>
    </location>
</feature>
<evidence type="ECO:0000259" key="3">
    <source>
        <dbReference type="Pfam" id="PF14509"/>
    </source>
</evidence>
<dbReference type="Gene3D" id="3.20.20.70">
    <property type="entry name" value="Aldolase class I"/>
    <property type="match status" value="1"/>
</dbReference>
<dbReference type="SUPFAM" id="SSF51445">
    <property type="entry name" value="(Trans)glycosidases"/>
    <property type="match status" value="1"/>
</dbReference>
<dbReference type="InterPro" id="IPR019563">
    <property type="entry name" value="GH97_catalytic"/>
</dbReference>
<comment type="caution">
    <text evidence="4">The sequence shown here is derived from an EMBL/GenBank/DDBJ whole genome shotgun (WGS) entry which is preliminary data.</text>
</comment>
<dbReference type="InterPro" id="IPR029483">
    <property type="entry name" value="GH97_C"/>
</dbReference>
<dbReference type="Pfam" id="PF14508">
    <property type="entry name" value="GH97_N"/>
    <property type="match status" value="1"/>
</dbReference>
<evidence type="ECO:0000313" key="5">
    <source>
        <dbReference type="Proteomes" id="UP000316714"/>
    </source>
</evidence>
<name>A0A5C5UXV4_9BACT</name>
<evidence type="ECO:0000313" key="4">
    <source>
        <dbReference type="EMBL" id="TWT30463.1"/>
    </source>
</evidence>
<dbReference type="Gene3D" id="2.70.98.10">
    <property type="match status" value="1"/>
</dbReference>
<dbReference type="InterPro" id="IPR052720">
    <property type="entry name" value="Glycosyl_hydrolase_97"/>
</dbReference>
<dbReference type="Pfam" id="PF10566">
    <property type="entry name" value="Glyco_hydro_97"/>
    <property type="match status" value="1"/>
</dbReference>
<keyword evidence="5" id="KW-1185">Reference proteome</keyword>